<dbReference type="PANTHER" id="PTHR43580">
    <property type="entry name" value="OXIDOREDUCTASE GLYR1-RELATED"/>
    <property type="match status" value="1"/>
</dbReference>
<dbReference type="GO" id="GO:0016491">
    <property type="term" value="F:oxidoreductase activity"/>
    <property type="evidence" value="ECO:0007669"/>
    <property type="project" value="UniProtKB-KW"/>
</dbReference>
<dbReference type="Gene3D" id="1.10.1040.10">
    <property type="entry name" value="N-(1-d-carboxylethyl)-l-norvaline Dehydrogenase, domain 2"/>
    <property type="match status" value="1"/>
</dbReference>
<dbReference type="Gene3D" id="3.40.50.720">
    <property type="entry name" value="NAD(P)-binding Rossmann-like Domain"/>
    <property type="match status" value="1"/>
</dbReference>
<name>A0A2D2AWQ7_9CAUL</name>
<feature type="domain" description="NADPH-dependent reductive aminase-like C-terminal" evidence="3">
    <location>
        <begin position="161"/>
        <end position="285"/>
    </location>
</feature>
<dbReference type="KEGG" id="cmb:CSW64_08435"/>
<feature type="domain" description="6-phosphogluconate dehydrogenase NADP-binding" evidence="2">
    <location>
        <begin position="4"/>
        <end position="157"/>
    </location>
</feature>
<evidence type="ECO:0000313" key="4">
    <source>
        <dbReference type="EMBL" id="ATQ42439.1"/>
    </source>
</evidence>
<dbReference type="InterPro" id="IPR048666">
    <property type="entry name" value="RedAm-like_C"/>
</dbReference>
<dbReference type="PIRSF" id="PIRSF000103">
    <property type="entry name" value="HIBADH"/>
    <property type="match status" value="1"/>
</dbReference>
<sequence>MSDVTVIGLGEMGSALARAFLRSGLRTTVWNRSAAKAADLVAAGAGLAPDAASAAAASPVTVVCVSDYAAAAAILDDAVLAALAGRTLVQLSTGTPREARTLAAGMEARGVRYLDGAILAWPRQIGGEEAVIVASGPQAVFEDAEPLLRRLAGGVIHQGVDPGAAAALFAAVLAYLAGHWIGFAHGALVARSEGLDLAGFGETLAGLAPSLGADSRHMAAVIAGGRFAEPESALATAGADIARLVQQAQDAGIGDAWPRFAADLFRRAAAAGYGAEEHVAIVKVMG</sequence>
<dbReference type="GO" id="GO:0050661">
    <property type="term" value="F:NADP binding"/>
    <property type="evidence" value="ECO:0007669"/>
    <property type="project" value="InterPro"/>
</dbReference>
<dbReference type="InterPro" id="IPR006115">
    <property type="entry name" value="6PGDH_NADP-bd"/>
</dbReference>
<dbReference type="InterPro" id="IPR015815">
    <property type="entry name" value="HIBADH-related"/>
</dbReference>
<dbReference type="RefSeq" id="WP_099621696.1">
    <property type="nucleotide sequence ID" value="NZ_CP024201.1"/>
</dbReference>
<dbReference type="Proteomes" id="UP000228945">
    <property type="component" value="Chromosome"/>
</dbReference>
<dbReference type="InterPro" id="IPR051265">
    <property type="entry name" value="HIBADH-related_NP60_sf"/>
</dbReference>
<organism evidence="4 5">
    <name type="scientific">Caulobacter mirabilis</name>
    <dbReference type="NCBI Taxonomy" id="69666"/>
    <lineage>
        <taxon>Bacteria</taxon>
        <taxon>Pseudomonadati</taxon>
        <taxon>Pseudomonadota</taxon>
        <taxon>Alphaproteobacteria</taxon>
        <taxon>Caulobacterales</taxon>
        <taxon>Caulobacteraceae</taxon>
        <taxon>Caulobacter</taxon>
    </lineage>
</organism>
<dbReference type="PANTHER" id="PTHR43580:SF2">
    <property type="entry name" value="CYTOKINE-LIKE NUCLEAR FACTOR N-PAC"/>
    <property type="match status" value="1"/>
</dbReference>
<protein>
    <submittedName>
        <fullName evidence="4">3-hydroxyisobutyrate dehydrogenase</fullName>
    </submittedName>
</protein>
<dbReference type="SUPFAM" id="SSF48179">
    <property type="entry name" value="6-phosphogluconate dehydrogenase C-terminal domain-like"/>
    <property type="match status" value="1"/>
</dbReference>
<dbReference type="Pfam" id="PF21761">
    <property type="entry name" value="RedAm-like_C"/>
    <property type="match status" value="1"/>
</dbReference>
<dbReference type="EMBL" id="CP024201">
    <property type="protein sequence ID" value="ATQ42439.1"/>
    <property type="molecule type" value="Genomic_DNA"/>
</dbReference>
<evidence type="ECO:0000259" key="2">
    <source>
        <dbReference type="Pfam" id="PF03446"/>
    </source>
</evidence>
<dbReference type="OrthoDB" id="9812907at2"/>
<accession>A0A2D2AWQ7</accession>
<evidence type="ECO:0000259" key="3">
    <source>
        <dbReference type="Pfam" id="PF21761"/>
    </source>
</evidence>
<gene>
    <name evidence="4" type="ORF">CSW64_08435</name>
</gene>
<dbReference type="AlphaFoldDB" id="A0A2D2AWQ7"/>
<proteinExistence type="predicted"/>
<keyword evidence="5" id="KW-1185">Reference proteome</keyword>
<reference evidence="4 5" key="1">
    <citation type="submission" date="2017-10" db="EMBL/GenBank/DDBJ databases">
        <title>Genome sequence of Caulobacter mirabilis FWC38.</title>
        <authorList>
            <person name="Fiebig A."/>
            <person name="Crosson S."/>
        </authorList>
    </citation>
    <scope>NUCLEOTIDE SEQUENCE [LARGE SCALE GENOMIC DNA]</scope>
    <source>
        <strain evidence="4 5">FWC 38</strain>
    </source>
</reference>
<evidence type="ECO:0000256" key="1">
    <source>
        <dbReference type="ARBA" id="ARBA00023002"/>
    </source>
</evidence>
<evidence type="ECO:0000313" key="5">
    <source>
        <dbReference type="Proteomes" id="UP000228945"/>
    </source>
</evidence>
<dbReference type="Pfam" id="PF03446">
    <property type="entry name" value="NAD_binding_2"/>
    <property type="match status" value="1"/>
</dbReference>
<dbReference type="SUPFAM" id="SSF51735">
    <property type="entry name" value="NAD(P)-binding Rossmann-fold domains"/>
    <property type="match status" value="1"/>
</dbReference>
<dbReference type="InterPro" id="IPR013328">
    <property type="entry name" value="6PGD_dom2"/>
</dbReference>
<keyword evidence="1" id="KW-0560">Oxidoreductase</keyword>
<dbReference type="InterPro" id="IPR008927">
    <property type="entry name" value="6-PGluconate_DH-like_C_sf"/>
</dbReference>
<dbReference type="InterPro" id="IPR036291">
    <property type="entry name" value="NAD(P)-bd_dom_sf"/>
</dbReference>